<dbReference type="SUPFAM" id="SSF53098">
    <property type="entry name" value="Ribonuclease H-like"/>
    <property type="match status" value="1"/>
</dbReference>
<evidence type="ECO:0000313" key="2">
    <source>
        <dbReference type="EMBL" id="EOX92158.1"/>
    </source>
</evidence>
<dbReference type="InterPro" id="IPR036397">
    <property type="entry name" value="RNaseH_sf"/>
</dbReference>
<dbReference type="Proteomes" id="UP000026915">
    <property type="component" value="Chromosome 1"/>
</dbReference>
<dbReference type="HOGENOM" id="CLU_000680_21_2_1"/>
<dbReference type="InParanoid" id="A0A061DQH2"/>
<protein>
    <recommendedName>
        <fullName evidence="1">RNase H type-1 domain-containing protein</fullName>
    </recommendedName>
</protein>
<sequence>MLVNAWNSQKLELAPWANARWPHEYLSMIDVYRQPLAHSRLIWTREERQERNKMGTSKDGRDENSMSVGQLKSVMGLLIELKAVKEAFFIFIASIWEDRCRLIINSNSSNVTKWIQEPVTTPWRMRKCLLQIEKLMADLPSLEIRHIKSEANQRADSLAKNGAQQ</sequence>
<dbReference type="PANTHER" id="PTHR33033:SF121">
    <property type="entry name" value="POLYNUCLEOTIDYL TRANSFERASE, RIBONUCLEASE H-LIKE SUPERFAMILY PROTEIN"/>
    <property type="match status" value="1"/>
</dbReference>
<dbReference type="Gramene" id="EOX92158">
    <property type="protein sequence ID" value="EOX92158"/>
    <property type="gene ID" value="TCM_001153"/>
</dbReference>
<dbReference type="InterPro" id="IPR002156">
    <property type="entry name" value="RNaseH_domain"/>
</dbReference>
<dbReference type="Pfam" id="PF13456">
    <property type="entry name" value="RVT_3"/>
    <property type="match status" value="1"/>
</dbReference>
<name>A0A061DQH2_THECC</name>
<accession>A0A061DQH2</accession>
<dbReference type="GO" id="GO:0003676">
    <property type="term" value="F:nucleic acid binding"/>
    <property type="evidence" value="ECO:0007669"/>
    <property type="project" value="InterPro"/>
</dbReference>
<dbReference type="CDD" id="cd06222">
    <property type="entry name" value="RNase_H_like"/>
    <property type="match status" value="1"/>
</dbReference>
<keyword evidence="3" id="KW-1185">Reference proteome</keyword>
<dbReference type="GO" id="GO:0004523">
    <property type="term" value="F:RNA-DNA hybrid ribonuclease activity"/>
    <property type="evidence" value="ECO:0007669"/>
    <property type="project" value="InterPro"/>
</dbReference>
<dbReference type="PANTHER" id="PTHR33033">
    <property type="entry name" value="POLYNUCLEOTIDYL TRANSFERASE, RIBONUCLEASE H-LIKE SUPERFAMILY PROTEIN-RELATED"/>
    <property type="match status" value="1"/>
</dbReference>
<dbReference type="InterPro" id="IPR044730">
    <property type="entry name" value="RNase_H-like_dom_plant"/>
</dbReference>
<feature type="domain" description="RNase H type-1" evidence="1">
    <location>
        <begin position="101"/>
        <end position="161"/>
    </location>
</feature>
<evidence type="ECO:0000313" key="3">
    <source>
        <dbReference type="Proteomes" id="UP000026915"/>
    </source>
</evidence>
<evidence type="ECO:0000259" key="1">
    <source>
        <dbReference type="Pfam" id="PF13456"/>
    </source>
</evidence>
<proteinExistence type="predicted"/>
<dbReference type="InterPro" id="IPR012337">
    <property type="entry name" value="RNaseH-like_sf"/>
</dbReference>
<dbReference type="AlphaFoldDB" id="A0A061DQH2"/>
<reference evidence="2 3" key="1">
    <citation type="journal article" date="2013" name="Genome Biol.">
        <title>The genome sequence of the most widely cultivated cacao type and its use to identify candidate genes regulating pod color.</title>
        <authorList>
            <person name="Motamayor J.C."/>
            <person name="Mockaitis K."/>
            <person name="Schmutz J."/>
            <person name="Haiminen N."/>
            <person name="Iii D.L."/>
            <person name="Cornejo O."/>
            <person name="Findley S.D."/>
            <person name="Zheng P."/>
            <person name="Utro F."/>
            <person name="Royaert S."/>
            <person name="Saski C."/>
            <person name="Jenkins J."/>
            <person name="Podicheti R."/>
            <person name="Zhao M."/>
            <person name="Scheffler B.E."/>
            <person name="Stack J.C."/>
            <person name="Feltus F.A."/>
            <person name="Mustiga G.M."/>
            <person name="Amores F."/>
            <person name="Phillips W."/>
            <person name="Marelli J.P."/>
            <person name="May G.D."/>
            <person name="Shapiro H."/>
            <person name="Ma J."/>
            <person name="Bustamante C.D."/>
            <person name="Schnell R.J."/>
            <person name="Main D."/>
            <person name="Gilbert D."/>
            <person name="Parida L."/>
            <person name="Kuhn D.N."/>
        </authorList>
    </citation>
    <scope>NUCLEOTIDE SEQUENCE [LARGE SCALE GENOMIC DNA]</scope>
    <source>
        <strain evidence="3">cv. Matina 1-6</strain>
    </source>
</reference>
<dbReference type="Gene3D" id="3.30.420.10">
    <property type="entry name" value="Ribonuclease H-like superfamily/Ribonuclease H"/>
    <property type="match status" value="1"/>
</dbReference>
<dbReference type="EMBL" id="CM001879">
    <property type="protein sequence ID" value="EOX92158.1"/>
    <property type="molecule type" value="Genomic_DNA"/>
</dbReference>
<gene>
    <name evidence="2" type="ORF">TCM_001153</name>
</gene>
<organism evidence="2 3">
    <name type="scientific">Theobroma cacao</name>
    <name type="common">Cacao</name>
    <name type="synonym">Cocoa</name>
    <dbReference type="NCBI Taxonomy" id="3641"/>
    <lineage>
        <taxon>Eukaryota</taxon>
        <taxon>Viridiplantae</taxon>
        <taxon>Streptophyta</taxon>
        <taxon>Embryophyta</taxon>
        <taxon>Tracheophyta</taxon>
        <taxon>Spermatophyta</taxon>
        <taxon>Magnoliopsida</taxon>
        <taxon>eudicotyledons</taxon>
        <taxon>Gunneridae</taxon>
        <taxon>Pentapetalae</taxon>
        <taxon>rosids</taxon>
        <taxon>malvids</taxon>
        <taxon>Malvales</taxon>
        <taxon>Malvaceae</taxon>
        <taxon>Byttnerioideae</taxon>
        <taxon>Theobroma</taxon>
    </lineage>
</organism>